<reference evidence="1 2" key="1">
    <citation type="submission" date="2020-02" db="EMBL/GenBank/DDBJ databases">
        <title>Genome sequencing for Kineobactrum sp. M2.</title>
        <authorList>
            <person name="Park S.-J."/>
        </authorList>
    </citation>
    <scope>NUCLEOTIDE SEQUENCE [LARGE SCALE GENOMIC DNA]</scope>
    <source>
        <strain evidence="1 2">M2</strain>
    </source>
</reference>
<sequence length="283" mass="30192">MRGHTLSTDQLEQLARQAVHILPGTAAAPVILTCEHASWAVPEPWGNLGLDEASLTDHIGWDIGAGAVTTALAERLGAPAFLAGYSRLFVECNRMPSAPDFIAPLSDGVLVPGNQNVSPAEKSLRKKLAFDPFHQALEQHLEGVTALPRPPVIVSVHSFTPRMAGQPRPWPVGVLWKGDGRFPRAVAQALEGQGITPVGRNQPYDPGAGETMTVDIHAVARKLPHVIFEIRNDLLGDTAAANQWANRIANSLLAALPGLPAAGTGGIQPELWYKPLAAERTDN</sequence>
<dbReference type="EMBL" id="CP048711">
    <property type="protein sequence ID" value="QIB66338.1"/>
    <property type="molecule type" value="Genomic_DNA"/>
</dbReference>
<evidence type="ECO:0000313" key="2">
    <source>
        <dbReference type="Proteomes" id="UP000477680"/>
    </source>
</evidence>
<dbReference type="Gene3D" id="3.40.630.40">
    <property type="entry name" value="Zn-dependent exopeptidases"/>
    <property type="match status" value="1"/>
</dbReference>
<protein>
    <submittedName>
        <fullName evidence="1">N-formylglutamate amidohydrolase</fullName>
    </submittedName>
</protein>
<proteinExistence type="predicted"/>
<name>A0A6C0U322_9GAMM</name>
<dbReference type="Proteomes" id="UP000477680">
    <property type="component" value="Chromosome"/>
</dbReference>
<keyword evidence="2" id="KW-1185">Reference proteome</keyword>
<gene>
    <name evidence="1" type="ORF">G3T16_13915</name>
</gene>
<dbReference type="AlphaFoldDB" id="A0A6C0U322"/>
<dbReference type="SUPFAM" id="SSF53187">
    <property type="entry name" value="Zn-dependent exopeptidases"/>
    <property type="match status" value="1"/>
</dbReference>
<dbReference type="KEGG" id="kim:G3T16_13915"/>
<dbReference type="InterPro" id="IPR011227">
    <property type="entry name" value="UCP029730"/>
</dbReference>
<keyword evidence="1" id="KW-0378">Hydrolase</keyword>
<organism evidence="1 2">
    <name type="scientific">Kineobactrum salinum</name>
    <dbReference type="NCBI Taxonomy" id="2708301"/>
    <lineage>
        <taxon>Bacteria</taxon>
        <taxon>Pseudomonadati</taxon>
        <taxon>Pseudomonadota</taxon>
        <taxon>Gammaproteobacteria</taxon>
        <taxon>Cellvibrionales</taxon>
        <taxon>Halieaceae</taxon>
        <taxon>Kineobactrum</taxon>
    </lineage>
</organism>
<dbReference type="PIRSF" id="PIRSF029730">
    <property type="entry name" value="UCP029730"/>
    <property type="match status" value="1"/>
</dbReference>
<evidence type="ECO:0000313" key="1">
    <source>
        <dbReference type="EMBL" id="QIB66338.1"/>
    </source>
</evidence>
<dbReference type="InterPro" id="IPR007709">
    <property type="entry name" value="N-FG_amidohydro"/>
</dbReference>
<accession>A0A6C0U322</accession>
<dbReference type="Pfam" id="PF05013">
    <property type="entry name" value="FGase"/>
    <property type="match status" value="1"/>
</dbReference>
<dbReference type="RefSeq" id="WP_163495772.1">
    <property type="nucleotide sequence ID" value="NZ_CP048711.1"/>
</dbReference>
<dbReference type="GO" id="GO:0016787">
    <property type="term" value="F:hydrolase activity"/>
    <property type="evidence" value="ECO:0007669"/>
    <property type="project" value="UniProtKB-KW"/>
</dbReference>